<protein>
    <submittedName>
        <fullName evidence="1">Uncharacterized protein</fullName>
    </submittedName>
</protein>
<accession>A0A0F9IGA6</accession>
<organism evidence="1">
    <name type="scientific">marine sediment metagenome</name>
    <dbReference type="NCBI Taxonomy" id="412755"/>
    <lineage>
        <taxon>unclassified sequences</taxon>
        <taxon>metagenomes</taxon>
        <taxon>ecological metagenomes</taxon>
    </lineage>
</organism>
<proteinExistence type="predicted"/>
<name>A0A0F9IGA6_9ZZZZ</name>
<sequence length="70" mass="8050">MPLYDYECDAGHPTERRRPFLSVDEDPGVVCDVCRRVAARLETFYATPANWEWEMVAMKGEPDVPTRVGF</sequence>
<dbReference type="AlphaFoldDB" id="A0A0F9IGA6"/>
<evidence type="ECO:0000313" key="1">
    <source>
        <dbReference type="EMBL" id="KKM18829.1"/>
    </source>
</evidence>
<gene>
    <name evidence="1" type="ORF">LCGC14_1661770</name>
</gene>
<reference evidence="1" key="1">
    <citation type="journal article" date="2015" name="Nature">
        <title>Complex archaea that bridge the gap between prokaryotes and eukaryotes.</title>
        <authorList>
            <person name="Spang A."/>
            <person name="Saw J.H."/>
            <person name="Jorgensen S.L."/>
            <person name="Zaremba-Niedzwiedzka K."/>
            <person name="Martijn J."/>
            <person name="Lind A.E."/>
            <person name="van Eijk R."/>
            <person name="Schleper C."/>
            <person name="Guy L."/>
            <person name="Ettema T.J."/>
        </authorList>
    </citation>
    <scope>NUCLEOTIDE SEQUENCE</scope>
</reference>
<dbReference type="EMBL" id="LAZR01014135">
    <property type="protein sequence ID" value="KKM18829.1"/>
    <property type="molecule type" value="Genomic_DNA"/>
</dbReference>
<comment type="caution">
    <text evidence="1">The sequence shown here is derived from an EMBL/GenBank/DDBJ whole genome shotgun (WGS) entry which is preliminary data.</text>
</comment>